<feature type="chain" id="PRO_5001489816" description="SCP domain-containing protein" evidence="1">
    <location>
        <begin position="22"/>
        <end position="83"/>
    </location>
</feature>
<keyword evidence="3" id="KW-1185">Reference proteome</keyword>
<comment type="caution">
    <text evidence="2">The sequence shown here is derived from an EMBL/GenBank/DDBJ whole genome shotgun (WGS) entry which is preliminary data.</text>
</comment>
<proteinExistence type="predicted"/>
<organism evidence="2 3">
    <name type="scientific">Ancylostoma ceylanicum</name>
    <dbReference type="NCBI Taxonomy" id="53326"/>
    <lineage>
        <taxon>Eukaryota</taxon>
        <taxon>Metazoa</taxon>
        <taxon>Ecdysozoa</taxon>
        <taxon>Nematoda</taxon>
        <taxon>Chromadorea</taxon>
        <taxon>Rhabditida</taxon>
        <taxon>Rhabditina</taxon>
        <taxon>Rhabditomorpha</taxon>
        <taxon>Strongyloidea</taxon>
        <taxon>Ancylostomatidae</taxon>
        <taxon>Ancylostomatinae</taxon>
        <taxon>Ancylostoma</taxon>
    </lineage>
</organism>
<gene>
    <name evidence="2" type="primary">Acey_s0005.g2391</name>
    <name evidence="2" type="ORF">Y032_0005g2391</name>
</gene>
<feature type="signal peptide" evidence="1">
    <location>
        <begin position="1"/>
        <end position="21"/>
    </location>
</feature>
<evidence type="ECO:0000313" key="3">
    <source>
        <dbReference type="Proteomes" id="UP000024635"/>
    </source>
</evidence>
<protein>
    <recommendedName>
        <fullName evidence="4">SCP domain-containing protein</fullName>
    </recommendedName>
</protein>
<dbReference type="Proteomes" id="UP000024635">
    <property type="component" value="Unassembled WGS sequence"/>
</dbReference>
<name>A0A016VR27_9BILA</name>
<accession>A0A016VR27</accession>
<evidence type="ECO:0008006" key="4">
    <source>
        <dbReference type="Google" id="ProtNLM"/>
    </source>
</evidence>
<dbReference type="InterPro" id="IPR035940">
    <property type="entry name" value="CAP_sf"/>
</dbReference>
<dbReference type="EMBL" id="JARK01001341">
    <property type="protein sequence ID" value="EYC30009.1"/>
    <property type="molecule type" value="Genomic_DNA"/>
</dbReference>
<keyword evidence="1" id="KW-0732">Signal</keyword>
<dbReference type="AlphaFoldDB" id="A0A016VR27"/>
<sequence length="83" mass="8868">MARFYLLAIAAASLLPLLCQGAAMCTGGEVEQSEVNEVLTLINDRRKALVAGTQKNGMSGKTLPAAKGMTEIVSCELAWLHQY</sequence>
<dbReference type="Gene3D" id="3.40.33.10">
    <property type="entry name" value="CAP"/>
    <property type="match status" value="1"/>
</dbReference>
<evidence type="ECO:0000256" key="1">
    <source>
        <dbReference type="SAM" id="SignalP"/>
    </source>
</evidence>
<evidence type="ECO:0000313" key="2">
    <source>
        <dbReference type="EMBL" id="EYC30009.1"/>
    </source>
</evidence>
<reference evidence="3" key="1">
    <citation type="journal article" date="2015" name="Nat. Genet.">
        <title>The genome and transcriptome of the zoonotic hookworm Ancylostoma ceylanicum identify infection-specific gene families.</title>
        <authorList>
            <person name="Schwarz E.M."/>
            <person name="Hu Y."/>
            <person name="Antoshechkin I."/>
            <person name="Miller M.M."/>
            <person name="Sternberg P.W."/>
            <person name="Aroian R.V."/>
        </authorList>
    </citation>
    <scope>NUCLEOTIDE SEQUENCE</scope>
    <source>
        <strain evidence="3">HY135</strain>
    </source>
</reference>